<gene>
    <name evidence="7" type="ORF">PYCCODRAFT_1436583</name>
</gene>
<comment type="subcellular location">
    <subcellularLocation>
        <location evidence="1">Endomembrane system</location>
    </subcellularLocation>
</comment>
<feature type="compositionally biased region" description="Polar residues" evidence="5">
    <location>
        <begin position="496"/>
        <end position="511"/>
    </location>
</feature>
<dbReference type="InterPro" id="IPR052646">
    <property type="entry name" value="Peroxisomal_PEX28-32"/>
</dbReference>
<feature type="compositionally biased region" description="Gly residues" evidence="5">
    <location>
        <begin position="526"/>
        <end position="538"/>
    </location>
</feature>
<dbReference type="GO" id="GO:0012505">
    <property type="term" value="C:endomembrane system"/>
    <property type="evidence" value="ECO:0007669"/>
    <property type="project" value="UniProtKB-SubCell"/>
</dbReference>
<evidence type="ECO:0000313" key="7">
    <source>
        <dbReference type="EMBL" id="OSD01350.1"/>
    </source>
</evidence>
<feature type="domain" description="TECPR1-like DysF" evidence="6">
    <location>
        <begin position="18"/>
        <end position="444"/>
    </location>
</feature>
<dbReference type="EMBL" id="KZ084112">
    <property type="protein sequence ID" value="OSD01350.1"/>
    <property type="molecule type" value="Genomic_DNA"/>
</dbReference>
<feature type="compositionally biased region" description="Basic and acidic residues" evidence="5">
    <location>
        <begin position="370"/>
        <end position="388"/>
    </location>
</feature>
<dbReference type="STRING" id="1353009.A0A1Y2IJL3"/>
<keyword evidence="2" id="KW-0812">Transmembrane</keyword>
<keyword evidence="4" id="KW-0472">Membrane</keyword>
<keyword evidence="3" id="KW-1133">Transmembrane helix</keyword>
<dbReference type="PANTHER" id="PTHR31679">
    <property type="entry name" value="PEROXISOMAL MEMBRANE PROTEIN PEX30-RELATED"/>
    <property type="match status" value="1"/>
</dbReference>
<organism evidence="7 8">
    <name type="scientific">Trametes coccinea (strain BRFM310)</name>
    <name type="common">Pycnoporus coccineus</name>
    <dbReference type="NCBI Taxonomy" id="1353009"/>
    <lineage>
        <taxon>Eukaryota</taxon>
        <taxon>Fungi</taxon>
        <taxon>Dikarya</taxon>
        <taxon>Basidiomycota</taxon>
        <taxon>Agaricomycotina</taxon>
        <taxon>Agaricomycetes</taxon>
        <taxon>Polyporales</taxon>
        <taxon>Polyporaceae</taxon>
        <taxon>Trametes</taxon>
    </lineage>
</organism>
<evidence type="ECO:0000313" key="8">
    <source>
        <dbReference type="Proteomes" id="UP000193067"/>
    </source>
</evidence>
<dbReference type="Proteomes" id="UP000193067">
    <property type="component" value="Unassembled WGS sequence"/>
</dbReference>
<reference evidence="7 8" key="1">
    <citation type="journal article" date="2015" name="Biotechnol. Biofuels">
        <title>Enhanced degradation of softwood versus hardwood by the white-rot fungus Pycnoporus coccineus.</title>
        <authorList>
            <person name="Couturier M."/>
            <person name="Navarro D."/>
            <person name="Chevret D."/>
            <person name="Henrissat B."/>
            <person name="Piumi F."/>
            <person name="Ruiz-Duenas F.J."/>
            <person name="Martinez A.T."/>
            <person name="Grigoriev I.V."/>
            <person name="Riley R."/>
            <person name="Lipzen A."/>
            <person name="Berrin J.G."/>
            <person name="Master E.R."/>
            <person name="Rosso M.N."/>
        </authorList>
    </citation>
    <scope>NUCLEOTIDE SEQUENCE [LARGE SCALE GENOMIC DNA]</scope>
    <source>
        <strain evidence="7 8">BRFM310</strain>
    </source>
</reference>
<evidence type="ECO:0000256" key="2">
    <source>
        <dbReference type="ARBA" id="ARBA00022692"/>
    </source>
</evidence>
<protein>
    <recommendedName>
        <fullName evidence="6">TECPR1-like DysF domain-containing protein</fullName>
    </recommendedName>
</protein>
<evidence type="ECO:0000256" key="4">
    <source>
        <dbReference type="ARBA" id="ARBA00023136"/>
    </source>
</evidence>
<sequence length="566" mass="60433">MSKPSDDMLHSSPLVEFLNALPSPLTTTLVGLAPSIARARYAVQLASWKAPWEDCTLALALWWALCLIPEFGLRYLLPPATFLLLVVLRARPAPAPSAQVVTEDTIQRAIADLTAIHALLPSPPSISSGAPVPPLLVLLRAFCVLYIPYLLLTYVVRLRIVIAVCGTIVFTWRARWAAAVRHGLWRSAHIRWATYRAWSILSGQPLPPKRQSPQSLSDASVASLSSSLPSSSVSGSPPSPGSCIRFLFTIYENQRWWMGLDWTAALLPGERPSWCTQSQQPVAPPSAFTLPAPTTVYTLAPDGKHRLKRTARWTWEEPEWRIVVRRDGAAAASRVERPLPSAKEESAAAASASRILKAAGKMRQPSVDAGRADAHKDGEKGGDKEDGGAHGLADVGAAASRLDAEEDEEPYTDPDGWVYADNKWEGASSKGGMGKYTRYRRWTRVAVLTETVELVGPGELGILREEPSLTTTGAASEPAPSPQETTAAVKGAEVPPSSTKSGVVTNGQALASDTADKKDATENAGPGEGGSAAVGVGVGVIVQPAEDEGSRLRQRLKAAVKGATGH</sequence>
<dbReference type="AlphaFoldDB" id="A0A1Y2IJL3"/>
<dbReference type="GO" id="GO:0005778">
    <property type="term" value="C:peroxisomal membrane"/>
    <property type="evidence" value="ECO:0007669"/>
    <property type="project" value="UniProtKB-ARBA"/>
</dbReference>
<accession>A0A1Y2IJL3</accession>
<evidence type="ECO:0000256" key="1">
    <source>
        <dbReference type="ARBA" id="ARBA00004308"/>
    </source>
</evidence>
<evidence type="ECO:0000256" key="5">
    <source>
        <dbReference type="SAM" id="MobiDB-lite"/>
    </source>
</evidence>
<dbReference type="OrthoDB" id="5586090at2759"/>
<evidence type="ECO:0000259" key="6">
    <source>
        <dbReference type="Pfam" id="PF06398"/>
    </source>
</evidence>
<name>A0A1Y2IJL3_TRAC3</name>
<proteinExistence type="predicted"/>
<dbReference type="InterPro" id="IPR010482">
    <property type="entry name" value="TECPR1-like_DysF"/>
</dbReference>
<dbReference type="PANTHER" id="PTHR31679:SF2">
    <property type="entry name" value="PEROXISOMAL MEMBRANE PROTEIN PEX30-RELATED"/>
    <property type="match status" value="1"/>
</dbReference>
<feature type="region of interest" description="Disordered" evidence="5">
    <location>
        <begin position="358"/>
        <end position="391"/>
    </location>
</feature>
<dbReference type="GO" id="GO:0007031">
    <property type="term" value="P:peroxisome organization"/>
    <property type="evidence" value="ECO:0007669"/>
    <property type="project" value="TreeGrafter"/>
</dbReference>
<feature type="region of interest" description="Disordered" evidence="5">
    <location>
        <begin position="470"/>
        <end position="566"/>
    </location>
</feature>
<keyword evidence="8" id="KW-1185">Reference proteome</keyword>
<evidence type="ECO:0000256" key="3">
    <source>
        <dbReference type="ARBA" id="ARBA00022989"/>
    </source>
</evidence>
<dbReference type="Pfam" id="PF06398">
    <property type="entry name" value="Pex24p"/>
    <property type="match status" value="1"/>
</dbReference>